<dbReference type="Proteomes" id="UP000515947">
    <property type="component" value="Chromosome"/>
</dbReference>
<evidence type="ECO:0000313" key="2">
    <source>
        <dbReference type="EMBL" id="QNN53990.1"/>
    </source>
</evidence>
<accession>A0A7G9REG5</accession>
<feature type="chain" id="PRO_5039275733" description="SMP-30/gluconolactonase/LRE family protein" evidence="1">
    <location>
        <begin position="23"/>
        <end position="562"/>
    </location>
</feature>
<dbReference type="EMBL" id="CP060713">
    <property type="protein sequence ID" value="QNN53990.1"/>
    <property type="molecule type" value="Genomic_DNA"/>
</dbReference>
<dbReference type="InterPro" id="IPR051344">
    <property type="entry name" value="Vgb"/>
</dbReference>
<dbReference type="SUPFAM" id="SSF63825">
    <property type="entry name" value="YWTD domain"/>
    <property type="match status" value="1"/>
</dbReference>
<gene>
    <name evidence="2" type="ORF">H9L09_06305</name>
</gene>
<keyword evidence="3" id="KW-1185">Reference proteome</keyword>
<reference evidence="2 3" key="1">
    <citation type="submission" date="2020-08" db="EMBL/GenBank/DDBJ databases">
        <title>Genome sequence of Nocardioides mesophilus KACC 16243T.</title>
        <authorList>
            <person name="Hyun D.-W."/>
            <person name="Bae J.-W."/>
        </authorList>
    </citation>
    <scope>NUCLEOTIDE SEQUENCE [LARGE SCALE GENOMIC DNA]</scope>
    <source>
        <strain evidence="2 3">KACC 16243</strain>
    </source>
</reference>
<dbReference type="RefSeq" id="WP_187579834.1">
    <property type="nucleotide sequence ID" value="NZ_CP060713.1"/>
</dbReference>
<keyword evidence="1" id="KW-0732">Signal</keyword>
<protein>
    <recommendedName>
        <fullName evidence="4">SMP-30/gluconolactonase/LRE family protein</fullName>
    </recommendedName>
</protein>
<organism evidence="2 3">
    <name type="scientific">Nocardioides mesophilus</name>
    <dbReference type="NCBI Taxonomy" id="433659"/>
    <lineage>
        <taxon>Bacteria</taxon>
        <taxon>Bacillati</taxon>
        <taxon>Actinomycetota</taxon>
        <taxon>Actinomycetes</taxon>
        <taxon>Propionibacteriales</taxon>
        <taxon>Nocardioidaceae</taxon>
        <taxon>Nocardioides</taxon>
    </lineage>
</organism>
<dbReference type="Gene3D" id="2.120.10.30">
    <property type="entry name" value="TolB, C-terminal domain"/>
    <property type="match status" value="3"/>
</dbReference>
<feature type="signal peptide" evidence="1">
    <location>
        <begin position="1"/>
        <end position="22"/>
    </location>
</feature>
<name>A0A7G9REG5_9ACTN</name>
<sequence length="562" mass="58511">MRRRLGALLATASLVVAGAAPAVVARADAAGPQGAAGYRLSTLVKGAAIHGANGLAIDRQGRLLVASAMGAEIVGVQRSTGQVVKRWGHAAGVDSPDDVAVGPDGSVYWTDLPAGEVGRRTPDGKVTKQFVGAGVNPIAFSPSGRLFVARAFLGDGLYELDPALQKPPRVVIPDSGKAPFPNQLNGFDFSPGGQLFAPQPFRGRIVKINPDTGAMRTVTGAFAKRPPTSVEFDSHGRLYASLYTGTIVRVNRSTGAHVRYANIRGGILDNMVFSRTDRLYVSNSDTGALYTVSTARKVSTLTPGGLILPGGLALMRGSTGRTSLFASDIWSVPEYNPTTGALIGIDRQSRAGGGISDSWSLARNNHTLIITSWFSNTVQLWNPVTNKAVATWKDFKVPVSGVRFQGDLVVAQLGDGTVVRAPAKGARETLASGLTVPAGLLAAGDSLYVSDWATGTVWQIAKNGVKLATPVAVATKLAHPEGMVLDTHGRLLVVESGAGRLTRVNLTTGAVRTVARGLATGLVGSKAAPPTWALAGVAVRRDGTVFVSGDRGNVIYKLSPTS</sequence>
<evidence type="ECO:0008006" key="4">
    <source>
        <dbReference type="Google" id="ProtNLM"/>
    </source>
</evidence>
<evidence type="ECO:0000256" key="1">
    <source>
        <dbReference type="SAM" id="SignalP"/>
    </source>
</evidence>
<evidence type="ECO:0000313" key="3">
    <source>
        <dbReference type="Proteomes" id="UP000515947"/>
    </source>
</evidence>
<dbReference type="PANTHER" id="PTHR40274:SF4">
    <property type="entry name" value="BLL1406 PROTEIN"/>
    <property type="match status" value="1"/>
</dbReference>
<dbReference type="SUPFAM" id="SSF63829">
    <property type="entry name" value="Calcium-dependent phosphotriesterase"/>
    <property type="match status" value="1"/>
</dbReference>
<dbReference type="InterPro" id="IPR011042">
    <property type="entry name" value="6-blade_b-propeller_TolB-like"/>
</dbReference>
<dbReference type="KEGG" id="nmes:H9L09_06305"/>
<dbReference type="PANTHER" id="PTHR40274">
    <property type="entry name" value="VIRGINIAMYCIN B LYASE"/>
    <property type="match status" value="1"/>
</dbReference>
<dbReference type="AlphaFoldDB" id="A0A7G9REG5"/>
<proteinExistence type="predicted"/>